<dbReference type="GO" id="GO:0005524">
    <property type="term" value="F:ATP binding"/>
    <property type="evidence" value="ECO:0007669"/>
    <property type="project" value="UniProtKB-KW"/>
</dbReference>
<dbReference type="EMBL" id="JAODUP010000001">
    <property type="protein sequence ID" value="KAK2170707.1"/>
    <property type="molecule type" value="Genomic_DNA"/>
</dbReference>
<dbReference type="InterPro" id="IPR008266">
    <property type="entry name" value="Tyr_kinase_AS"/>
</dbReference>
<dbReference type="InterPro" id="IPR000719">
    <property type="entry name" value="Prot_kinase_dom"/>
</dbReference>
<dbReference type="InterPro" id="IPR050122">
    <property type="entry name" value="RTK"/>
</dbReference>
<dbReference type="GO" id="GO:0030182">
    <property type="term" value="P:neuron differentiation"/>
    <property type="evidence" value="ECO:0007669"/>
    <property type="project" value="UniProtKB-ARBA"/>
</dbReference>
<dbReference type="EC" id="2.7.10.1" evidence="2"/>
<dbReference type="GO" id="GO:0012505">
    <property type="term" value="C:endomembrane system"/>
    <property type="evidence" value="ECO:0007669"/>
    <property type="project" value="UniProtKB-SubCell"/>
</dbReference>
<feature type="transmembrane region" description="Helical" evidence="9">
    <location>
        <begin position="224"/>
        <end position="245"/>
    </location>
</feature>
<dbReference type="Gene3D" id="3.30.200.20">
    <property type="entry name" value="Phosphorylase Kinase, domain 1"/>
    <property type="match status" value="1"/>
</dbReference>
<dbReference type="GO" id="GO:0050793">
    <property type="term" value="P:regulation of developmental process"/>
    <property type="evidence" value="ECO:0007669"/>
    <property type="project" value="UniProtKB-ARBA"/>
</dbReference>
<dbReference type="InterPro" id="IPR001245">
    <property type="entry name" value="Ser-Thr/Tyr_kinase_cat_dom"/>
</dbReference>
<keyword evidence="4" id="KW-0547">Nucleotide-binding</keyword>
<dbReference type="FunFam" id="1.10.510.10:FF:001512">
    <property type="entry name" value="Receptor tyrosine-protein kinase erbB-2"/>
    <property type="match status" value="1"/>
</dbReference>
<keyword evidence="9" id="KW-1133">Transmembrane helix</keyword>
<dbReference type="GO" id="GO:0048468">
    <property type="term" value="P:cell development"/>
    <property type="evidence" value="ECO:0007669"/>
    <property type="project" value="UniProtKB-ARBA"/>
</dbReference>
<dbReference type="SUPFAM" id="SSF56112">
    <property type="entry name" value="Protein kinase-like (PK-like)"/>
    <property type="match status" value="1"/>
</dbReference>
<sequence>MFSHSQGYQALQLFREQGHRQYCEQLAAISADVDLEHPPVPPAPGPSDQYILTIVLDDSAFGCTYHTKITAVSTCGYRGKIRHVIMNFTNCESIEYFPCPTPPYEPPGHVNNLSVITEPGSLEVFVSWQAPEDTGSHGIVMYVIQWGPVISDHQLPIIHGEHILEVPENTTQVILEVQQFNEIYCTKVAVIDYSNMDFMNETLNMLQPYVIFTVPSTDHIEPLLALYIIVPVIVILSAVLSVLLYHKRRQKIVKNKQVSSGSYTSGLVRNKIHSWMVDNPFYGRSNSSPEHLAEVDEWEIPPGSLTLGEVLGCGAFGQVLLGVLNTEGLNLQRTENSEPPTNLQYVAVKMLHEFATDAQKQEFLQEMALMKQIGPHPNIINIVGCCSQREPLCLIVEHAQYGDLLYYLRKYRHLIIEAQSCDSGITTPDDQLTNHDILSFARQIAVGMEFLSQRGFVHRDLATRNVMVADHKVIKIGDFGLTRYVYTDKLYVAGKSSRLPVKWMAIEAIEEFHFTKETDVWSYGVLLFEMVTLGSTPYPTIPNKALLKHLKRGYRLEKPDSCTPEL</sequence>
<accession>A0AAD9NHP9</accession>
<evidence type="ECO:0000259" key="10">
    <source>
        <dbReference type="PROSITE" id="PS50011"/>
    </source>
</evidence>
<organism evidence="11 12">
    <name type="scientific">Paralvinella palmiformis</name>
    <dbReference type="NCBI Taxonomy" id="53620"/>
    <lineage>
        <taxon>Eukaryota</taxon>
        <taxon>Metazoa</taxon>
        <taxon>Spiralia</taxon>
        <taxon>Lophotrochozoa</taxon>
        <taxon>Annelida</taxon>
        <taxon>Polychaeta</taxon>
        <taxon>Sedentaria</taxon>
        <taxon>Canalipalpata</taxon>
        <taxon>Terebellida</taxon>
        <taxon>Terebelliformia</taxon>
        <taxon>Alvinellidae</taxon>
        <taxon>Paralvinella</taxon>
    </lineage>
</organism>
<name>A0AAD9NHP9_9ANNE</name>
<keyword evidence="7 9" id="KW-0472">Membrane</keyword>
<evidence type="ECO:0000256" key="9">
    <source>
        <dbReference type="SAM" id="Phobius"/>
    </source>
</evidence>
<evidence type="ECO:0000313" key="12">
    <source>
        <dbReference type="Proteomes" id="UP001208570"/>
    </source>
</evidence>
<evidence type="ECO:0000256" key="5">
    <source>
        <dbReference type="ARBA" id="ARBA00022777"/>
    </source>
</evidence>
<dbReference type="SUPFAM" id="SSF49265">
    <property type="entry name" value="Fibronectin type III"/>
    <property type="match status" value="1"/>
</dbReference>
<comment type="subcellular location">
    <subcellularLocation>
        <location evidence="1">Endomembrane system</location>
    </subcellularLocation>
</comment>
<dbReference type="PANTHER" id="PTHR24416">
    <property type="entry name" value="TYROSINE-PROTEIN KINASE RECEPTOR"/>
    <property type="match status" value="1"/>
</dbReference>
<keyword evidence="8" id="KW-0829">Tyrosine-protein kinase</keyword>
<keyword evidence="3" id="KW-0808">Transferase</keyword>
<dbReference type="Pfam" id="PF07714">
    <property type="entry name" value="PK_Tyr_Ser-Thr"/>
    <property type="match status" value="1"/>
</dbReference>
<evidence type="ECO:0000256" key="6">
    <source>
        <dbReference type="ARBA" id="ARBA00022840"/>
    </source>
</evidence>
<dbReference type="AlphaFoldDB" id="A0AAD9NHP9"/>
<dbReference type="SMART" id="SM00219">
    <property type="entry name" value="TyrKc"/>
    <property type="match status" value="1"/>
</dbReference>
<evidence type="ECO:0000256" key="7">
    <source>
        <dbReference type="ARBA" id="ARBA00023136"/>
    </source>
</evidence>
<keyword evidence="9" id="KW-0812">Transmembrane</keyword>
<evidence type="ECO:0000256" key="8">
    <source>
        <dbReference type="ARBA" id="ARBA00023137"/>
    </source>
</evidence>
<dbReference type="PANTHER" id="PTHR24416:SF583">
    <property type="entry name" value="RECEPTOR PROTEIN-TYROSINE KINASE"/>
    <property type="match status" value="1"/>
</dbReference>
<protein>
    <recommendedName>
        <fullName evidence="2">receptor protein-tyrosine kinase</fullName>
        <ecNumber evidence="2">2.7.10.1</ecNumber>
    </recommendedName>
</protein>
<evidence type="ECO:0000313" key="11">
    <source>
        <dbReference type="EMBL" id="KAK2170707.1"/>
    </source>
</evidence>
<dbReference type="CDD" id="cd00192">
    <property type="entry name" value="PTKc"/>
    <property type="match status" value="1"/>
</dbReference>
<evidence type="ECO:0000256" key="4">
    <source>
        <dbReference type="ARBA" id="ARBA00022741"/>
    </source>
</evidence>
<dbReference type="Proteomes" id="UP001208570">
    <property type="component" value="Unassembled WGS sequence"/>
</dbReference>
<dbReference type="PRINTS" id="PR00109">
    <property type="entry name" value="TYRKINASE"/>
</dbReference>
<dbReference type="GO" id="GO:0004714">
    <property type="term" value="F:transmembrane receptor protein tyrosine kinase activity"/>
    <property type="evidence" value="ECO:0007669"/>
    <property type="project" value="UniProtKB-EC"/>
</dbReference>
<feature type="domain" description="Protein kinase" evidence="10">
    <location>
        <begin position="305"/>
        <end position="566"/>
    </location>
</feature>
<dbReference type="PROSITE" id="PS50011">
    <property type="entry name" value="PROTEIN_KINASE_DOM"/>
    <property type="match status" value="1"/>
</dbReference>
<dbReference type="PROSITE" id="PS00109">
    <property type="entry name" value="PROTEIN_KINASE_TYR"/>
    <property type="match status" value="1"/>
</dbReference>
<dbReference type="InterPro" id="IPR020635">
    <property type="entry name" value="Tyr_kinase_cat_dom"/>
</dbReference>
<evidence type="ECO:0000256" key="2">
    <source>
        <dbReference type="ARBA" id="ARBA00011902"/>
    </source>
</evidence>
<evidence type="ECO:0000256" key="1">
    <source>
        <dbReference type="ARBA" id="ARBA00004308"/>
    </source>
</evidence>
<dbReference type="GO" id="GO:0043235">
    <property type="term" value="C:receptor complex"/>
    <property type="evidence" value="ECO:0007669"/>
    <property type="project" value="TreeGrafter"/>
</dbReference>
<dbReference type="GO" id="GO:0005886">
    <property type="term" value="C:plasma membrane"/>
    <property type="evidence" value="ECO:0007669"/>
    <property type="project" value="TreeGrafter"/>
</dbReference>
<evidence type="ECO:0000256" key="3">
    <source>
        <dbReference type="ARBA" id="ARBA00022679"/>
    </source>
</evidence>
<keyword evidence="12" id="KW-1185">Reference proteome</keyword>
<reference evidence="11" key="1">
    <citation type="journal article" date="2023" name="Mol. Biol. Evol.">
        <title>Third-Generation Sequencing Reveals the Adaptive Role of the Epigenome in Three Deep-Sea Polychaetes.</title>
        <authorList>
            <person name="Perez M."/>
            <person name="Aroh O."/>
            <person name="Sun Y."/>
            <person name="Lan Y."/>
            <person name="Juniper S.K."/>
            <person name="Young C.R."/>
            <person name="Angers B."/>
            <person name="Qian P.Y."/>
        </authorList>
    </citation>
    <scope>NUCLEOTIDE SEQUENCE</scope>
    <source>
        <strain evidence="11">P08H-3</strain>
    </source>
</reference>
<comment type="caution">
    <text evidence="11">The sequence shown here is derived from an EMBL/GenBank/DDBJ whole genome shotgun (WGS) entry which is preliminary data.</text>
</comment>
<dbReference type="GO" id="GO:0007169">
    <property type="term" value="P:cell surface receptor protein tyrosine kinase signaling pathway"/>
    <property type="evidence" value="ECO:0007669"/>
    <property type="project" value="TreeGrafter"/>
</dbReference>
<dbReference type="InterPro" id="IPR036116">
    <property type="entry name" value="FN3_sf"/>
</dbReference>
<keyword evidence="5" id="KW-0418">Kinase</keyword>
<keyword evidence="6" id="KW-0067">ATP-binding</keyword>
<dbReference type="Gene3D" id="1.10.510.10">
    <property type="entry name" value="Transferase(Phosphotransferase) domain 1"/>
    <property type="match status" value="1"/>
</dbReference>
<proteinExistence type="predicted"/>
<dbReference type="InterPro" id="IPR011009">
    <property type="entry name" value="Kinase-like_dom_sf"/>
</dbReference>
<gene>
    <name evidence="11" type="ORF">LSH36_1g19031</name>
</gene>